<feature type="binding site" evidence="4">
    <location>
        <position position="101"/>
    </location>
    <ligand>
        <name>ATP</name>
        <dbReference type="ChEBI" id="CHEBI:30616"/>
    </ligand>
</feature>
<feature type="binding site" evidence="4">
    <location>
        <position position="150"/>
    </location>
    <ligand>
        <name>ATP</name>
        <dbReference type="ChEBI" id="CHEBI:30616"/>
    </ligand>
</feature>
<dbReference type="Pfam" id="PF05636">
    <property type="entry name" value="HIGH_NTase1"/>
    <property type="match status" value="1"/>
</dbReference>
<accession>A0A0R2E2I2</accession>
<dbReference type="SUPFAM" id="SSF52374">
    <property type="entry name" value="Nucleotidylyl transferase"/>
    <property type="match status" value="1"/>
</dbReference>
<evidence type="ECO:0000256" key="1">
    <source>
        <dbReference type="ARBA" id="ARBA00022598"/>
    </source>
</evidence>
<feature type="binding site" evidence="4">
    <location>
        <begin position="7"/>
        <end position="20"/>
    </location>
    <ligand>
        <name>ATP</name>
        <dbReference type="ChEBI" id="CHEBI:30616"/>
    </ligand>
</feature>
<keyword evidence="4" id="KW-0820">tRNA-binding</keyword>
<comment type="caution">
    <text evidence="5">The sequence shown here is derived from an EMBL/GenBank/DDBJ whole genome shotgun (WGS) entry which is preliminary data.</text>
</comment>
<dbReference type="GO" id="GO:0006400">
    <property type="term" value="P:tRNA modification"/>
    <property type="evidence" value="ECO:0007669"/>
    <property type="project" value="UniProtKB-UniRule"/>
</dbReference>
<keyword evidence="4" id="KW-0963">Cytoplasm</keyword>
<evidence type="ECO:0000313" key="5">
    <source>
        <dbReference type="EMBL" id="KRN10513.1"/>
    </source>
</evidence>
<dbReference type="NCBIfam" id="NF010191">
    <property type="entry name" value="PRK13670.1"/>
    <property type="match status" value="1"/>
</dbReference>
<dbReference type="PANTHER" id="PTHR37825:SF1">
    <property type="entry name" value="TRNA(MET) CYTIDINE ACETATE LIGASE"/>
    <property type="match status" value="1"/>
</dbReference>
<comment type="caution">
    <text evidence="4">Lacks conserved residue(s) required for the propagation of feature annotation.</text>
</comment>
<dbReference type="GO" id="GO:0005737">
    <property type="term" value="C:cytoplasm"/>
    <property type="evidence" value="ECO:0007669"/>
    <property type="project" value="UniProtKB-SubCell"/>
</dbReference>
<keyword evidence="4" id="KW-0067">ATP-binding</keyword>
<dbReference type="InterPro" id="IPR014729">
    <property type="entry name" value="Rossmann-like_a/b/a_fold"/>
</dbReference>
<evidence type="ECO:0000256" key="4">
    <source>
        <dbReference type="HAMAP-Rule" id="MF_01539"/>
    </source>
</evidence>
<evidence type="ECO:0000313" key="6">
    <source>
        <dbReference type="Proteomes" id="UP000050898"/>
    </source>
</evidence>
<protein>
    <recommendedName>
        <fullName evidence="4">tRNA(Met) cytidine acetate ligase</fullName>
        <ecNumber evidence="4">6.3.4.-</ecNumber>
    </recommendedName>
</protein>
<comment type="similarity">
    <text evidence="4">Belongs to the TmcAL family.</text>
</comment>
<name>A0A0R2E2I2_9LACO</name>
<dbReference type="InterPro" id="IPR004821">
    <property type="entry name" value="Cyt_trans-like"/>
</dbReference>
<dbReference type="RefSeq" id="WP_010077878.1">
    <property type="nucleotide sequence ID" value="NZ_AYYH01000009.1"/>
</dbReference>
<dbReference type="NCBIfam" id="TIGR00125">
    <property type="entry name" value="cyt_tran_rel"/>
    <property type="match status" value="1"/>
</dbReference>
<gene>
    <name evidence="4" type="primary">tmcAL</name>
    <name evidence="5" type="ORF">FD00_GL002469</name>
</gene>
<dbReference type="PATRIC" id="fig|1046596.6.peg.2597"/>
<keyword evidence="2 4" id="KW-0819">tRNA processing</keyword>
<keyword evidence="6" id="KW-1185">Reference proteome</keyword>
<keyword evidence="3 4" id="KW-0694">RNA-binding</keyword>
<dbReference type="GO" id="GO:0016879">
    <property type="term" value="F:ligase activity, forming carbon-nitrogen bonds"/>
    <property type="evidence" value="ECO:0007669"/>
    <property type="project" value="UniProtKB-UniRule"/>
</dbReference>
<dbReference type="Proteomes" id="UP000050898">
    <property type="component" value="Unassembled WGS sequence"/>
</dbReference>
<dbReference type="Gene3D" id="3.40.50.620">
    <property type="entry name" value="HUPs"/>
    <property type="match status" value="1"/>
</dbReference>
<dbReference type="InterPro" id="IPR008513">
    <property type="entry name" value="tRNA(Met)_cyd_acetate_ligase"/>
</dbReference>
<reference evidence="5 6" key="1">
    <citation type="journal article" date="2015" name="Genome Announc.">
        <title>Expanding the biotechnology potential of lactobacilli through comparative genomics of 213 strains and associated genera.</title>
        <authorList>
            <person name="Sun Z."/>
            <person name="Harris H.M."/>
            <person name="McCann A."/>
            <person name="Guo C."/>
            <person name="Argimon S."/>
            <person name="Zhang W."/>
            <person name="Yang X."/>
            <person name="Jeffery I.B."/>
            <person name="Cooney J.C."/>
            <person name="Kagawa T.F."/>
            <person name="Liu W."/>
            <person name="Song Y."/>
            <person name="Salvetti E."/>
            <person name="Wrobel A."/>
            <person name="Rasinkangas P."/>
            <person name="Parkhill J."/>
            <person name="Rea M.C."/>
            <person name="O'Sullivan O."/>
            <person name="Ritari J."/>
            <person name="Douillard F.P."/>
            <person name="Paul Ross R."/>
            <person name="Yang R."/>
            <person name="Briner A.E."/>
            <person name="Felis G.E."/>
            <person name="de Vos W.M."/>
            <person name="Barrangou R."/>
            <person name="Klaenhammer T.R."/>
            <person name="Caufield P.W."/>
            <person name="Cui Y."/>
            <person name="Zhang H."/>
            <person name="O'Toole P.W."/>
        </authorList>
    </citation>
    <scope>NUCLEOTIDE SEQUENCE [LARGE SCALE GENOMIC DNA]</scope>
    <source>
        <strain evidence="5 6">DSM 20444</strain>
    </source>
</reference>
<dbReference type="AlphaFoldDB" id="A0A0R2E2I2"/>
<feature type="binding site" evidence="4">
    <location>
        <position position="175"/>
    </location>
    <ligand>
        <name>ATP</name>
        <dbReference type="ChEBI" id="CHEBI:30616"/>
    </ligand>
</feature>
<dbReference type="EC" id="6.3.4.-" evidence="4"/>
<dbReference type="OrthoDB" id="9769796at2"/>
<proteinExistence type="inferred from homology"/>
<dbReference type="HAMAP" id="MF_01539">
    <property type="entry name" value="TmcAL"/>
    <property type="match status" value="1"/>
</dbReference>
<dbReference type="PANTHER" id="PTHR37825">
    <property type="entry name" value="TRNA(MET) CYTIDINE ACETATE LIGASE"/>
    <property type="match status" value="1"/>
</dbReference>
<keyword evidence="1 4" id="KW-0436">Ligase</keyword>
<organism evidence="5 6">
    <name type="scientific">Liquorilactobacillus mali KCTC 3596 = DSM 20444</name>
    <dbReference type="NCBI Taxonomy" id="1046596"/>
    <lineage>
        <taxon>Bacteria</taxon>
        <taxon>Bacillati</taxon>
        <taxon>Bacillota</taxon>
        <taxon>Bacilli</taxon>
        <taxon>Lactobacillales</taxon>
        <taxon>Lactobacillaceae</taxon>
        <taxon>Liquorilactobacillus</taxon>
    </lineage>
</organism>
<dbReference type="GO" id="GO:0005524">
    <property type="term" value="F:ATP binding"/>
    <property type="evidence" value="ECO:0007669"/>
    <property type="project" value="UniProtKB-KW"/>
</dbReference>
<dbReference type="GO" id="GO:0000049">
    <property type="term" value="F:tRNA binding"/>
    <property type="evidence" value="ECO:0007669"/>
    <property type="project" value="UniProtKB-KW"/>
</dbReference>
<sequence>MDIVGIVAEYNPFHNGHLYQISEVKKRFPNAVIVVVMSGNFLERGEPALLDKWMRAKEAILNGVNLVVELPVAFCVQPADLFAFGAIRILKELGVQKLVFGVENVDYDFDKMAQLTKKVHGDFSTYNESYAKAYQRAITERTGVDVSKPNNLLGLAYAKANLELGSFLELIPIQRKKAEHHDQQLPVDSRIASASAIRSAVLSNKELVVNFVPNSTVEDLQQSKKASWTDFWPLLKYQILTSKVQELREIYGMTEGLEFRLKDKLERMGPAVAFTDWIDEVKSKRFTYTHLTRLATMILLQAKKDEVAQVVRSPYIRILGFDDLGQKQLNNVKKKMTFPVISRVSQKIAANPLDLDYRAGLVYSQCSGQRQDFGRKPFQG</sequence>
<evidence type="ECO:0000256" key="3">
    <source>
        <dbReference type="ARBA" id="ARBA00022884"/>
    </source>
</evidence>
<evidence type="ECO:0000256" key="2">
    <source>
        <dbReference type="ARBA" id="ARBA00022694"/>
    </source>
</evidence>
<comment type="subcellular location">
    <subcellularLocation>
        <location evidence="4">Cytoplasm</location>
    </subcellularLocation>
</comment>
<comment type="function">
    <text evidence="4">Catalyzes the formation of N(4)-acetylcytidine (ac(4)C) at the wobble position of elongator tRNA(Met), using acetate and ATP as substrates. First activates an acetate ion to form acetyladenylate (Ac-AMP) and then transfers the acetyl group to tRNA to form ac(4)C34.</text>
</comment>
<comment type="catalytic activity">
    <reaction evidence="4">
        <text>cytidine(34) in elongator tRNA(Met) + acetate + ATP = N(4)-acetylcytidine(34) in elongator tRNA(Met) + AMP + diphosphate</text>
        <dbReference type="Rhea" id="RHEA:58144"/>
        <dbReference type="Rhea" id="RHEA-COMP:10693"/>
        <dbReference type="Rhea" id="RHEA-COMP:10694"/>
        <dbReference type="ChEBI" id="CHEBI:30089"/>
        <dbReference type="ChEBI" id="CHEBI:30616"/>
        <dbReference type="ChEBI" id="CHEBI:33019"/>
        <dbReference type="ChEBI" id="CHEBI:74900"/>
        <dbReference type="ChEBI" id="CHEBI:82748"/>
        <dbReference type="ChEBI" id="CHEBI:456215"/>
    </reaction>
</comment>
<keyword evidence="4" id="KW-0547">Nucleotide-binding</keyword>
<dbReference type="EMBL" id="AYYH01000009">
    <property type="protein sequence ID" value="KRN10513.1"/>
    <property type="molecule type" value="Genomic_DNA"/>
</dbReference>
<dbReference type="GeneID" id="98316730"/>